<comment type="caution">
    <text evidence="1">The sequence shown here is derived from an EMBL/GenBank/DDBJ whole genome shotgun (WGS) entry which is preliminary data.</text>
</comment>
<proteinExistence type="predicted"/>
<protein>
    <submittedName>
        <fullName evidence="1">Uncharacterized protein</fullName>
    </submittedName>
</protein>
<reference evidence="1" key="1">
    <citation type="journal article" date="2015" name="Nature">
        <title>Complex archaea that bridge the gap between prokaryotes and eukaryotes.</title>
        <authorList>
            <person name="Spang A."/>
            <person name="Saw J.H."/>
            <person name="Jorgensen S.L."/>
            <person name="Zaremba-Niedzwiedzka K."/>
            <person name="Martijn J."/>
            <person name="Lind A.E."/>
            <person name="van Eijk R."/>
            <person name="Schleper C."/>
            <person name="Guy L."/>
            <person name="Ettema T.J."/>
        </authorList>
    </citation>
    <scope>NUCLEOTIDE SEQUENCE</scope>
</reference>
<sequence length="87" mass="9673">MGIRGPAESRIPNQAGTYGATADALYTRIYEMIPDHPEILELKSAFDLFNIEGFDCSDLEPSYMQAAWALAKAKGLHKHGQPHIQTR</sequence>
<organism evidence="1">
    <name type="scientific">marine sediment metagenome</name>
    <dbReference type="NCBI Taxonomy" id="412755"/>
    <lineage>
        <taxon>unclassified sequences</taxon>
        <taxon>metagenomes</taxon>
        <taxon>ecological metagenomes</taxon>
    </lineage>
</organism>
<evidence type="ECO:0000313" key="1">
    <source>
        <dbReference type="EMBL" id="KKL15173.1"/>
    </source>
</evidence>
<name>A0A0F9DTF4_9ZZZZ</name>
<dbReference type="AlphaFoldDB" id="A0A0F9DTF4"/>
<dbReference type="EMBL" id="LAZR01040163">
    <property type="protein sequence ID" value="KKL15173.1"/>
    <property type="molecule type" value="Genomic_DNA"/>
</dbReference>
<accession>A0A0F9DTF4</accession>
<gene>
    <name evidence="1" type="ORF">LCGC14_2508230</name>
</gene>